<dbReference type="OrthoDB" id="2369695at2"/>
<evidence type="ECO:0008006" key="3">
    <source>
        <dbReference type="Google" id="ProtNLM"/>
    </source>
</evidence>
<evidence type="ECO:0000313" key="1">
    <source>
        <dbReference type="EMBL" id="RUT36068.1"/>
    </source>
</evidence>
<name>A0A3S1BC25_9BACL</name>
<dbReference type="EMBL" id="RZNX01000001">
    <property type="protein sequence ID" value="RUT36068.1"/>
    <property type="molecule type" value="Genomic_DNA"/>
</dbReference>
<organism evidence="1 2">
    <name type="scientific">Paenibacillus zeisoli</name>
    <dbReference type="NCBI Taxonomy" id="2496267"/>
    <lineage>
        <taxon>Bacteria</taxon>
        <taxon>Bacillati</taxon>
        <taxon>Bacillota</taxon>
        <taxon>Bacilli</taxon>
        <taxon>Bacillales</taxon>
        <taxon>Paenibacillaceae</taxon>
        <taxon>Paenibacillus</taxon>
    </lineage>
</organism>
<protein>
    <recommendedName>
        <fullName evidence="3">Helicase XPB/Ssl2 N-terminal domain-containing protein</fullName>
    </recommendedName>
</protein>
<dbReference type="RefSeq" id="WP_127197763.1">
    <property type="nucleotide sequence ID" value="NZ_RZNX01000001.1"/>
</dbReference>
<keyword evidence="2" id="KW-1185">Reference proteome</keyword>
<evidence type="ECO:0000313" key="2">
    <source>
        <dbReference type="Proteomes" id="UP000272464"/>
    </source>
</evidence>
<gene>
    <name evidence="1" type="ORF">EJP77_03495</name>
</gene>
<proteinExistence type="predicted"/>
<accession>A0A3S1BC25</accession>
<dbReference type="AlphaFoldDB" id="A0A3S1BC25"/>
<dbReference type="Proteomes" id="UP000272464">
    <property type="component" value="Unassembled WGS sequence"/>
</dbReference>
<sequence length="367" mass="43485">MNLAEMLTFADIGQLSKIANHYQCSCNENSKNELIQSILHQVGRKEFIEEHVSKLSDEDYRFLNTLLFDHRQRYSLEELMASAQHTRFTEDAKEKENPRDIISRFRQRGWLFNGSSQNTKFLFEVPEDLKLRFREVLGQRLKAEVSIGDEPEAIREEHTLASEDLYLILYYISKNEIPLNQDGIMYRRNQVQLMETLHVNEPLVGKGGWRFGYGRSFKFYPDRLSLLYDYAYSQRLIEERDFQLRLTSLGELFVLEEKRESMIHLIRFWLKTYKAAIPNLLSLMYWIYQCTQEWVTVTSLSQSMDRLIKPYYYDTSASIFEERTLKMMLHLGLIRIGEDMERERYVQITAFGRTAVPMLQHGTEGLV</sequence>
<comment type="caution">
    <text evidence="1">The sequence shown here is derived from an EMBL/GenBank/DDBJ whole genome shotgun (WGS) entry which is preliminary data.</text>
</comment>
<reference evidence="1 2" key="1">
    <citation type="submission" date="2018-12" db="EMBL/GenBank/DDBJ databases">
        <authorList>
            <person name="Sun L."/>
            <person name="Chen Z."/>
        </authorList>
    </citation>
    <scope>NUCLEOTIDE SEQUENCE [LARGE SCALE GENOMIC DNA]</scope>
    <source>
        <strain evidence="1 2">3-5-3</strain>
    </source>
</reference>